<sequence>MARLVLHSVRGFPVTDFAAHLPLELRVTGRLRSTVPGRYWFCEIQPAVVCALGEGVERDHIYPDLLSEDLGSVTVAAVVLTPAAGNRVLQSGIVDFPVHVAAVLDPAVKAAGQMDPERVGYLGCALVDDAEVAATSQTVVEQQVRALPTRW</sequence>
<dbReference type="RefSeq" id="WP_084377756.1">
    <property type="nucleotide sequence ID" value="NZ_BCTA01000080.1"/>
</dbReference>
<dbReference type="Proteomes" id="UP001207528">
    <property type="component" value="Unassembled WGS sequence"/>
</dbReference>
<dbReference type="EMBL" id="JACKTI010000037">
    <property type="protein sequence ID" value="MCV7024387.1"/>
    <property type="molecule type" value="Genomic_DNA"/>
</dbReference>
<dbReference type="EMBL" id="BCTA01000080">
    <property type="protein sequence ID" value="GAT12009.1"/>
    <property type="molecule type" value="Genomic_DNA"/>
</dbReference>
<reference evidence="2" key="3">
    <citation type="journal article" date="2022" name="BMC Genomics">
        <title>Comparative genome analysis of mycobacteria focusing on tRNA and non-coding RNA.</title>
        <authorList>
            <person name="Behra P.R.K."/>
            <person name="Pettersson B.M.F."/>
            <person name="Ramesh M."/>
            <person name="Das S."/>
            <person name="Dasgupta S."/>
            <person name="Kirsebom L.A."/>
        </authorList>
    </citation>
    <scope>NUCLEOTIDE SEQUENCE</scope>
    <source>
        <strain evidence="2">DSM 44203</strain>
    </source>
</reference>
<evidence type="ECO:0000313" key="3">
    <source>
        <dbReference type="Proteomes" id="UP000069773"/>
    </source>
</evidence>
<evidence type="ECO:0000313" key="1">
    <source>
        <dbReference type="EMBL" id="GAT12009.1"/>
    </source>
</evidence>
<dbReference type="AlphaFoldDB" id="A0AAW5SLK2"/>
<organism evidence="2 4">
    <name type="scientific">Mycolicibacterium novocastrense</name>
    <name type="common">Mycobacterium novocastrense</name>
    <dbReference type="NCBI Taxonomy" id="59813"/>
    <lineage>
        <taxon>Bacteria</taxon>
        <taxon>Bacillati</taxon>
        <taxon>Actinomycetota</taxon>
        <taxon>Actinomycetes</taxon>
        <taxon>Mycobacteriales</taxon>
        <taxon>Mycobacteriaceae</taxon>
        <taxon>Mycolicibacterium</taxon>
    </lineage>
</organism>
<gene>
    <name evidence="2" type="ORF">H7I77_13680</name>
    <name evidence="1" type="ORF">RMCN_5142</name>
</gene>
<dbReference type="Proteomes" id="UP000069773">
    <property type="component" value="Unassembled WGS sequence"/>
</dbReference>
<reference evidence="2" key="2">
    <citation type="submission" date="2020-07" db="EMBL/GenBank/DDBJ databases">
        <authorList>
            <person name="Pettersson B.M.F."/>
            <person name="Behra P.R.K."/>
            <person name="Ramesh M."/>
            <person name="Das S."/>
            <person name="Dasgupta S."/>
            <person name="Kirsebom L.A."/>
        </authorList>
    </citation>
    <scope>NUCLEOTIDE SEQUENCE</scope>
    <source>
        <strain evidence="2">DSM 44203</strain>
    </source>
</reference>
<evidence type="ECO:0008006" key="5">
    <source>
        <dbReference type="Google" id="ProtNLM"/>
    </source>
</evidence>
<reference evidence="1 3" key="1">
    <citation type="journal article" date="2016" name="Genome Announc.">
        <title>Draft Genome Sequences of Five Rapidly Growing Mycobacterium Species, M. thermoresistibile, M. fortuitum subsp. acetamidolyticum, M. canariasense, M. brisbanense, and M. novocastrense.</title>
        <authorList>
            <person name="Katahira K."/>
            <person name="Ogura Y."/>
            <person name="Gotoh Y."/>
            <person name="Hayashi T."/>
        </authorList>
    </citation>
    <scope>NUCLEOTIDE SEQUENCE [LARGE SCALE GENOMIC DNA]</scope>
    <source>
        <strain evidence="1 3">JCM18114</strain>
    </source>
</reference>
<keyword evidence="3" id="KW-1185">Reference proteome</keyword>
<name>A0AAW5SLK2_MYCNV</name>
<protein>
    <recommendedName>
        <fullName evidence="5">AraC family transcriptional regulator</fullName>
    </recommendedName>
</protein>
<accession>A0AAW5SLK2</accession>
<comment type="caution">
    <text evidence="2">The sequence shown here is derived from an EMBL/GenBank/DDBJ whole genome shotgun (WGS) entry which is preliminary data.</text>
</comment>
<evidence type="ECO:0000313" key="2">
    <source>
        <dbReference type="EMBL" id="MCV7024387.1"/>
    </source>
</evidence>
<proteinExistence type="predicted"/>
<evidence type="ECO:0000313" key="4">
    <source>
        <dbReference type="Proteomes" id="UP001207528"/>
    </source>
</evidence>